<evidence type="ECO:0000256" key="2">
    <source>
        <dbReference type="ARBA" id="ARBA00022692"/>
    </source>
</evidence>
<dbReference type="CDD" id="cd06902">
    <property type="entry name" value="lectin_ERGIC-53_ERGL"/>
    <property type="match status" value="1"/>
</dbReference>
<evidence type="ECO:0000256" key="6">
    <source>
        <dbReference type="SAM" id="Phobius"/>
    </source>
</evidence>
<protein>
    <submittedName>
        <fullName evidence="9">Protein ERGIC-53</fullName>
    </submittedName>
</protein>
<keyword evidence="3" id="KW-0732">Signal</keyword>
<dbReference type="GO" id="GO:0033116">
    <property type="term" value="C:endoplasmic reticulum-Golgi intermediate compartment membrane"/>
    <property type="evidence" value="ECO:0007669"/>
    <property type="project" value="UniProtKB-SubCell"/>
</dbReference>
<comment type="subcellular location">
    <subcellularLocation>
        <location evidence="1">Membrane</location>
        <topology evidence="1">Single-pass type I membrane protein</topology>
    </subcellularLocation>
</comment>
<dbReference type="InterPro" id="IPR051136">
    <property type="entry name" value="Intracellular_Lectin-GPT"/>
</dbReference>
<evidence type="ECO:0000313" key="9">
    <source>
        <dbReference type="RefSeq" id="XP_015512379.2"/>
    </source>
</evidence>
<evidence type="ECO:0000259" key="7">
    <source>
        <dbReference type="PROSITE" id="PS51328"/>
    </source>
</evidence>
<keyword evidence="8" id="KW-1185">Reference proteome</keyword>
<evidence type="ECO:0000256" key="3">
    <source>
        <dbReference type="ARBA" id="ARBA00022729"/>
    </source>
</evidence>
<evidence type="ECO:0000256" key="1">
    <source>
        <dbReference type="ARBA" id="ARBA00004479"/>
    </source>
</evidence>
<dbReference type="PROSITE" id="PS51328">
    <property type="entry name" value="L_LECTIN_LIKE"/>
    <property type="match status" value="1"/>
</dbReference>
<keyword evidence="4 6" id="KW-1133">Transmembrane helix</keyword>
<proteinExistence type="predicted"/>
<dbReference type="GeneID" id="107218865"/>
<reference evidence="9" key="1">
    <citation type="submission" date="2025-08" db="UniProtKB">
        <authorList>
            <consortium name="RefSeq"/>
        </authorList>
    </citation>
    <scope>IDENTIFICATION</scope>
    <source>
        <tissue evidence="9">Thorax and Abdomen</tissue>
    </source>
</reference>
<dbReference type="OrthoDB" id="10265193at2759"/>
<dbReference type="GO" id="GO:0006888">
    <property type="term" value="P:endoplasmic reticulum to Golgi vesicle-mediated transport"/>
    <property type="evidence" value="ECO:0007669"/>
    <property type="project" value="TreeGrafter"/>
</dbReference>
<dbReference type="AlphaFoldDB" id="A0A6J0BBS8"/>
<sequence length="550" mass="62312">MDGNAIDSKRWLRKSRPYFFKHHVFYDGAAECSSAGKWHFKMKMAPEVRWPAIVVCIIAIGLSAVLAQNPHKKFEYKYSFKPPYLAQKDGSVPFWEYGGNAIASAENVRIAPSLRSQKGAIWTKQPTNFDWWEVNIVFRVTGRGRIGADGLAFWYTTSKGSYDGTVFGSSDQWNGLGIFFDSFDNDNKHNNPYIMAVLNDGTKQFDHANDGTTQLLAGCLRDFRNKPFPTRAKIEYYQNTLTVLFHNGMTNNDQDFEMCLRAENVQLPKNGYFGVSAATGGLADDHDVLHFLTTSLHTTSQTVSDGGRKISTEEEIKLGQEYQDYQKKLEQQKEDYRRQHPDEQPAKEEFDEWFETDNQRELRQIFSGQSQMFDALRELNRKLDEVVGRQERTLSLIAQVQVGGVQGAAGGQPGQPIQLIDTIRRPEVDAVLNNQNAILNTAREIKSFVGEVHSKADTILNNQARGPTAQVQPIGYDYQALISEMKDGLNRVKRDIEHANVKLDAGNKDCRTGNCLTTSMFLVFLAVQMVILLGYNIYRDSKEAQAKKFY</sequence>
<dbReference type="GO" id="GO:0005537">
    <property type="term" value="F:D-mannose binding"/>
    <property type="evidence" value="ECO:0007669"/>
    <property type="project" value="TreeGrafter"/>
</dbReference>
<dbReference type="Pfam" id="PF03388">
    <property type="entry name" value="Lectin_leg-like"/>
    <property type="match status" value="1"/>
</dbReference>
<keyword evidence="2 6" id="KW-0812">Transmembrane</keyword>
<dbReference type="FunCoup" id="A0A6J0BBS8">
    <property type="interactions" value="1839"/>
</dbReference>
<dbReference type="SUPFAM" id="SSF49899">
    <property type="entry name" value="Concanavalin A-like lectins/glucanases"/>
    <property type="match status" value="1"/>
</dbReference>
<dbReference type="PANTHER" id="PTHR12223:SF28">
    <property type="entry name" value="LECTIN, MANNOSE BINDING 1 LIKE"/>
    <property type="match status" value="1"/>
</dbReference>
<gene>
    <name evidence="9" type="primary">LOC107218865</name>
</gene>
<dbReference type="InterPro" id="IPR005052">
    <property type="entry name" value="Lectin_leg"/>
</dbReference>
<dbReference type="RefSeq" id="XP_015512379.2">
    <property type="nucleotide sequence ID" value="XM_015656893.2"/>
</dbReference>
<accession>A0A6J0BBS8</accession>
<evidence type="ECO:0000256" key="4">
    <source>
        <dbReference type="ARBA" id="ARBA00022989"/>
    </source>
</evidence>
<name>A0A6J0BBS8_NEOLC</name>
<dbReference type="InterPro" id="IPR013320">
    <property type="entry name" value="ConA-like_dom_sf"/>
</dbReference>
<keyword evidence="5 6" id="KW-0472">Membrane</keyword>
<feature type="domain" description="L-type lectin-like" evidence="7">
    <location>
        <begin position="72"/>
        <end position="296"/>
    </location>
</feature>
<dbReference type="InParanoid" id="A0A6J0BBS8"/>
<dbReference type="KEGG" id="nlo:107218865"/>
<dbReference type="PANTHER" id="PTHR12223">
    <property type="entry name" value="VESICULAR MANNOSE-BINDING LECTIN"/>
    <property type="match status" value="1"/>
</dbReference>
<dbReference type="GO" id="GO:0030134">
    <property type="term" value="C:COPII-coated ER to Golgi transport vesicle"/>
    <property type="evidence" value="ECO:0007669"/>
    <property type="project" value="TreeGrafter"/>
</dbReference>
<feature type="transmembrane region" description="Helical" evidence="6">
    <location>
        <begin position="520"/>
        <end position="538"/>
    </location>
</feature>
<dbReference type="GO" id="GO:0000139">
    <property type="term" value="C:Golgi membrane"/>
    <property type="evidence" value="ECO:0007669"/>
    <property type="project" value="TreeGrafter"/>
</dbReference>
<evidence type="ECO:0000256" key="5">
    <source>
        <dbReference type="ARBA" id="ARBA00023136"/>
    </source>
</evidence>
<dbReference type="GO" id="GO:0005789">
    <property type="term" value="C:endoplasmic reticulum membrane"/>
    <property type="evidence" value="ECO:0007669"/>
    <property type="project" value="TreeGrafter"/>
</dbReference>
<dbReference type="Proteomes" id="UP000829291">
    <property type="component" value="Chromosome 4"/>
</dbReference>
<evidence type="ECO:0000313" key="8">
    <source>
        <dbReference type="Proteomes" id="UP000829291"/>
    </source>
</evidence>
<organism evidence="9">
    <name type="scientific">Neodiprion lecontei</name>
    <name type="common">Redheaded pine sawfly</name>
    <dbReference type="NCBI Taxonomy" id="441921"/>
    <lineage>
        <taxon>Eukaryota</taxon>
        <taxon>Metazoa</taxon>
        <taxon>Ecdysozoa</taxon>
        <taxon>Arthropoda</taxon>
        <taxon>Hexapoda</taxon>
        <taxon>Insecta</taxon>
        <taxon>Pterygota</taxon>
        <taxon>Neoptera</taxon>
        <taxon>Endopterygota</taxon>
        <taxon>Hymenoptera</taxon>
        <taxon>Tenthredinoidea</taxon>
        <taxon>Diprionidae</taxon>
        <taxon>Diprioninae</taxon>
        <taxon>Neodiprion</taxon>
    </lineage>
</organism>
<dbReference type="Gene3D" id="2.60.120.200">
    <property type="match status" value="1"/>
</dbReference>
<feature type="transmembrane region" description="Helical" evidence="6">
    <location>
        <begin position="48"/>
        <end position="67"/>
    </location>
</feature>